<proteinExistence type="inferred from homology"/>
<evidence type="ECO:0000259" key="8">
    <source>
        <dbReference type="Pfam" id="PF26577"/>
    </source>
</evidence>
<keyword evidence="4" id="KW-0456">Lyase</keyword>
<comment type="catalytic activity">
    <reaction evidence="5">
        <text>pretRNA = a 3'-half-tRNA molecule with a 5'-OH end + a 5'-half-tRNA molecule with a 2',3'-cyclic phosphate end + an intron with a 2',3'-cyclic phosphate and a 5'-hydroxyl terminus.</text>
        <dbReference type="EC" id="4.6.1.16"/>
    </reaction>
</comment>
<comment type="similarity">
    <text evidence="1">Belongs to the tRNA-intron endonuclease family.</text>
</comment>
<dbReference type="AlphaFoldDB" id="A0A0R3VS94"/>
<evidence type="ECO:0000256" key="4">
    <source>
        <dbReference type="ARBA" id="ARBA00023239"/>
    </source>
</evidence>
<reference evidence="11" key="1">
    <citation type="submission" date="2017-02" db="UniProtKB">
        <authorList>
            <consortium name="WormBaseParasite"/>
        </authorList>
    </citation>
    <scope>IDENTIFICATION</scope>
</reference>
<evidence type="ECO:0000256" key="2">
    <source>
        <dbReference type="ARBA" id="ARBA00012573"/>
    </source>
</evidence>
<dbReference type="EMBL" id="UYRS01000001">
    <property type="protein sequence ID" value="VDK20021.1"/>
    <property type="molecule type" value="Genomic_DNA"/>
</dbReference>
<accession>A0A0R3VS94</accession>
<evidence type="ECO:0000256" key="6">
    <source>
        <dbReference type="SAM" id="MobiDB-lite"/>
    </source>
</evidence>
<keyword evidence="3" id="KW-0819">tRNA processing</keyword>
<name>A0A0R3VS94_TAEAS</name>
<dbReference type="InterPro" id="IPR059049">
    <property type="entry name" value="TSEN34_N"/>
</dbReference>
<gene>
    <name evidence="9" type="ORF">TASK_LOCUS10</name>
</gene>
<dbReference type="STRING" id="60517.A0A0R3VS94"/>
<dbReference type="PANTHER" id="PTHR13070">
    <property type="entry name" value="TRNA-SPLICING ENDONUCLEASE SUBUNIT SEN34-RELATED"/>
    <property type="match status" value="1"/>
</dbReference>
<dbReference type="Pfam" id="PF26577">
    <property type="entry name" value="TSEN34_N"/>
    <property type="match status" value="1"/>
</dbReference>
<feature type="domain" description="TSEN34 N-terminal" evidence="8">
    <location>
        <begin position="18"/>
        <end position="94"/>
    </location>
</feature>
<dbReference type="GO" id="GO:0000379">
    <property type="term" value="P:tRNA-type intron splice site recognition and cleavage"/>
    <property type="evidence" value="ECO:0007669"/>
    <property type="project" value="TreeGrafter"/>
</dbReference>
<feature type="domain" description="tRNA intron endonuclease catalytic" evidence="7">
    <location>
        <begin position="314"/>
        <end position="392"/>
    </location>
</feature>
<dbReference type="Gene3D" id="3.40.1350.10">
    <property type="match status" value="1"/>
</dbReference>
<dbReference type="Proteomes" id="UP000282613">
    <property type="component" value="Unassembled WGS sequence"/>
</dbReference>
<sequence>MAEIPKTENTDDGIVVQMSPWGEFFVWVARHVERLRREHRIVGHLSISPAAASGPSPSMAIKASSSAYAVSLPLRLSLEETALLIFRRLAIAIDSVRPVHCLNPPSPCSLAQFDSMLAHHYAESMEVHKQEKRQRILSHYDEIVKGRKKRKAREAAKAGSSCSTDVGGGDQVVLYDEHVAFLFQGVKLSKKRLKKLQRRKRRKVASVVESMLDYPEEDYFDEEAEVKEQQEDETNEPLPTVEELTATTPTDDTQTAKYVPLHRPRPTPKEWRRDGEHTTLSVPETACDSIEKVALWLLEISSKSRSEGNENALVRCKVFDDLWSRGFYITCSASKMGGDFLVYQGDPLFYHASHIVIASAPQAPIFLSRLSACLRIANSVRKALVLATTSTDDGHGVAYTSLYWMGFHAACGDVQPA</sequence>
<organism evidence="11">
    <name type="scientific">Taenia asiatica</name>
    <name type="common">Asian tapeworm</name>
    <dbReference type="NCBI Taxonomy" id="60517"/>
    <lineage>
        <taxon>Eukaryota</taxon>
        <taxon>Metazoa</taxon>
        <taxon>Spiralia</taxon>
        <taxon>Lophotrochozoa</taxon>
        <taxon>Platyhelminthes</taxon>
        <taxon>Cestoda</taxon>
        <taxon>Eucestoda</taxon>
        <taxon>Cyclophyllidea</taxon>
        <taxon>Taeniidae</taxon>
        <taxon>Taenia</taxon>
    </lineage>
</organism>
<evidence type="ECO:0000256" key="1">
    <source>
        <dbReference type="ARBA" id="ARBA00008078"/>
    </source>
</evidence>
<dbReference type="InterPro" id="IPR006677">
    <property type="entry name" value="tRNA_intron_Endonuc_cat-like"/>
</dbReference>
<dbReference type="GO" id="GO:0005634">
    <property type="term" value="C:nucleus"/>
    <property type="evidence" value="ECO:0007669"/>
    <property type="project" value="UniProtKB-ARBA"/>
</dbReference>
<dbReference type="GO" id="GO:0003676">
    <property type="term" value="F:nucleic acid binding"/>
    <property type="evidence" value="ECO:0007669"/>
    <property type="project" value="InterPro"/>
</dbReference>
<dbReference type="SUPFAM" id="SSF53032">
    <property type="entry name" value="tRNA-intron endonuclease catalytic domain-like"/>
    <property type="match status" value="1"/>
</dbReference>
<evidence type="ECO:0000313" key="10">
    <source>
        <dbReference type="Proteomes" id="UP000282613"/>
    </source>
</evidence>
<evidence type="ECO:0000313" key="9">
    <source>
        <dbReference type="EMBL" id="VDK20021.1"/>
    </source>
</evidence>
<dbReference type="InterPro" id="IPR011856">
    <property type="entry name" value="tRNA_endonuc-like_dom_sf"/>
</dbReference>
<evidence type="ECO:0000256" key="5">
    <source>
        <dbReference type="ARBA" id="ARBA00034031"/>
    </source>
</evidence>
<dbReference type="InterPro" id="IPR036167">
    <property type="entry name" value="tRNA_intron_Endo_cat-like_sf"/>
</dbReference>
<dbReference type="CDD" id="cd22363">
    <property type="entry name" value="tRNA-intron_lyase_C"/>
    <property type="match status" value="1"/>
</dbReference>
<evidence type="ECO:0000313" key="11">
    <source>
        <dbReference type="WBParaSite" id="TASK_0000000901-mRNA-1"/>
    </source>
</evidence>
<dbReference type="PANTHER" id="PTHR13070:SF0">
    <property type="entry name" value="TRNA-SPLICING ENDONUCLEASE SUBUNIT SEN34"/>
    <property type="match status" value="1"/>
</dbReference>
<feature type="compositionally biased region" description="Basic and acidic residues" evidence="6">
    <location>
        <begin position="267"/>
        <end position="277"/>
    </location>
</feature>
<keyword evidence="10" id="KW-1185">Reference proteome</keyword>
<reference evidence="9 10" key="2">
    <citation type="submission" date="2018-11" db="EMBL/GenBank/DDBJ databases">
        <authorList>
            <consortium name="Pathogen Informatics"/>
        </authorList>
    </citation>
    <scope>NUCLEOTIDE SEQUENCE [LARGE SCALE GENOMIC DNA]</scope>
</reference>
<evidence type="ECO:0000256" key="3">
    <source>
        <dbReference type="ARBA" id="ARBA00022694"/>
    </source>
</evidence>
<feature type="region of interest" description="Disordered" evidence="6">
    <location>
        <begin position="258"/>
        <end position="278"/>
    </location>
</feature>
<dbReference type="GO" id="GO:0000213">
    <property type="term" value="F:tRNA-intron lyase activity"/>
    <property type="evidence" value="ECO:0007669"/>
    <property type="project" value="UniProtKB-EC"/>
</dbReference>
<dbReference type="WBParaSite" id="TASK_0000000901-mRNA-1">
    <property type="protein sequence ID" value="TASK_0000000901-mRNA-1"/>
    <property type="gene ID" value="TASK_0000000901"/>
</dbReference>
<protein>
    <recommendedName>
        <fullName evidence="2">tRNA-intron lyase</fullName>
        <ecNumber evidence="2">4.6.1.16</ecNumber>
    </recommendedName>
</protein>
<dbReference type="Pfam" id="PF01974">
    <property type="entry name" value="tRNA_int_endo"/>
    <property type="match status" value="1"/>
</dbReference>
<evidence type="ECO:0000259" key="7">
    <source>
        <dbReference type="Pfam" id="PF01974"/>
    </source>
</evidence>
<dbReference type="EC" id="4.6.1.16" evidence="2"/>
<dbReference type="OrthoDB" id="48041at2759"/>